<organism evidence="1 2">
    <name type="scientific">Pistacia atlantica</name>
    <dbReference type="NCBI Taxonomy" id="434234"/>
    <lineage>
        <taxon>Eukaryota</taxon>
        <taxon>Viridiplantae</taxon>
        <taxon>Streptophyta</taxon>
        <taxon>Embryophyta</taxon>
        <taxon>Tracheophyta</taxon>
        <taxon>Spermatophyta</taxon>
        <taxon>Magnoliopsida</taxon>
        <taxon>eudicotyledons</taxon>
        <taxon>Gunneridae</taxon>
        <taxon>Pentapetalae</taxon>
        <taxon>rosids</taxon>
        <taxon>malvids</taxon>
        <taxon>Sapindales</taxon>
        <taxon>Anacardiaceae</taxon>
        <taxon>Pistacia</taxon>
    </lineage>
</organism>
<accession>A0ACC1BGG5</accession>
<evidence type="ECO:0000313" key="2">
    <source>
        <dbReference type="Proteomes" id="UP001164250"/>
    </source>
</evidence>
<gene>
    <name evidence="1" type="ORF">Patl1_28052</name>
</gene>
<name>A0ACC1BGG5_9ROSI</name>
<dbReference type="EMBL" id="CM047901">
    <property type="protein sequence ID" value="KAJ0098019.1"/>
    <property type="molecule type" value="Genomic_DNA"/>
</dbReference>
<protein>
    <submittedName>
        <fullName evidence="1">Uncharacterized protein</fullName>
    </submittedName>
</protein>
<comment type="caution">
    <text evidence="1">The sequence shown here is derived from an EMBL/GenBank/DDBJ whole genome shotgun (WGS) entry which is preliminary data.</text>
</comment>
<sequence length="259" mass="29493">MILATICNALYFLFQMNCIIRNVLYSLCCMAMFRTTTIICFLVHLCTLQINTCNSFYCDQFKPNSPNKPKMWTENWPGWFKTFGARDPHRPPQDVAYSVARFFQKGGSVHNYYMYHGGTNFGRTSGGPFITTSYDYDAPIDEYGLPRNPKWGHLKELHRAIKLCEHALLNSEPINLSLGSSQEADVYANSSGGCAAFLANMDDKNDKIVEFRNVSYHLPAWSVSILPDCKNVVFNTAKVIFHIFLCLHAANNHKLKSQF</sequence>
<proteinExistence type="predicted"/>
<keyword evidence="2" id="KW-1185">Reference proteome</keyword>
<dbReference type="Proteomes" id="UP001164250">
    <property type="component" value="Chromosome 5"/>
</dbReference>
<evidence type="ECO:0000313" key="1">
    <source>
        <dbReference type="EMBL" id="KAJ0098019.1"/>
    </source>
</evidence>
<reference evidence="2" key="1">
    <citation type="journal article" date="2023" name="G3 (Bethesda)">
        <title>Genome assembly and association tests identify interacting loci associated with vigor, precocity, and sex in interspecific pistachio rootstocks.</title>
        <authorList>
            <person name="Palmer W."/>
            <person name="Jacygrad E."/>
            <person name="Sagayaradj S."/>
            <person name="Cavanaugh K."/>
            <person name="Han R."/>
            <person name="Bertier L."/>
            <person name="Beede B."/>
            <person name="Kafkas S."/>
            <person name="Golino D."/>
            <person name="Preece J."/>
            <person name="Michelmore R."/>
        </authorList>
    </citation>
    <scope>NUCLEOTIDE SEQUENCE [LARGE SCALE GENOMIC DNA]</scope>
</reference>